<name>A0AAV6HBT0_9TELE</name>
<dbReference type="SUPFAM" id="SSF101447">
    <property type="entry name" value="Formin homology 2 domain (FH2 domain)"/>
    <property type="match status" value="1"/>
</dbReference>
<feature type="compositionally biased region" description="Pro residues" evidence="1">
    <location>
        <begin position="217"/>
        <end position="230"/>
    </location>
</feature>
<feature type="domain" description="WH2" evidence="2">
    <location>
        <begin position="32"/>
        <end position="49"/>
    </location>
</feature>
<feature type="region of interest" description="Disordered" evidence="1">
    <location>
        <begin position="1"/>
        <end position="40"/>
    </location>
</feature>
<reference evidence="3" key="1">
    <citation type="submission" date="2020-10" db="EMBL/GenBank/DDBJ databases">
        <title>Chromosome-scale genome assembly of the Allis shad, Alosa alosa.</title>
        <authorList>
            <person name="Margot Z."/>
            <person name="Christophe K."/>
            <person name="Cabau C."/>
            <person name="Louis A."/>
            <person name="Berthelot C."/>
            <person name="Parey E."/>
            <person name="Roest Crollius H."/>
            <person name="Montfort J."/>
            <person name="Robinson-Rechavi M."/>
            <person name="Bucao C."/>
            <person name="Bouchez O."/>
            <person name="Gislard M."/>
            <person name="Lluch J."/>
            <person name="Milhes M."/>
            <person name="Lampietro C."/>
            <person name="Lopez Roques C."/>
            <person name="Donnadieu C."/>
            <person name="Braasch I."/>
            <person name="Desvignes T."/>
            <person name="Postlethwait J."/>
            <person name="Bobe J."/>
            <person name="Guiguen Y."/>
        </authorList>
    </citation>
    <scope>NUCLEOTIDE SEQUENCE</scope>
    <source>
        <strain evidence="3">M-15738</strain>
        <tissue evidence="3">Blood</tissue>
    </source>
</reference>
<feature type="region of interest" description="Disordered" evidence="1">
    <location>
        <begin position="61"/>
        <end position="84"/>
    </location>
</feature>
<organism evidence="3 4">
    <name type="scientific">Alosa alosa</name>
    <name type="common">allis shad</name>
    <dbReference type="NCBI Taxonomy" id="278164"/>
    <lineage>
        <taxon>Eukaryota</taxon>
        <taxon>Metazoa</taxon>
        <taxon>Chordata</taxon>
        <taxon>Craniata</taxon>
        <taxon>Vertebrata</taxon>
        <taxon>Euteleostomi</taxon>
        <taxon>Actinopterygii</taxon>
        <taxon>Neopterygii</taxon>
        <taxon>Teleostei</taxon>
        <taxon>Clupei</taxon>
        <taxon>Clupeiformes</taxon>
        <taxon>Clupeoidei</taxon>
        <taxon>Clupeidae</taxon>
        <taxon>Alosa</taxon>
    </lineage>
</organism>
<dbReference type="GO" id="GO:0005884">
    <property type="term" value="C:actin filament"/>
    <property type="evidence" value="ECO:0007669"/>
    <property type="project" value="TreeGrafter"/>
</dbReference>
<protein>
    <recommendedName>
        <fullName evidence="2">WH2 domain-containing protein</fullName>
    </recommendedName>
</protein>
<dbReference type="PANTHER" id="PTHR48226">
    <property type="entry name" value="OS06G0326200 PROTEIN"/>
    <property type="match status" value="1"/>
</dbReference>
<dbReference type="AlphaFoldDB" id="A0AAV6HBT0"/>
<dbReference type="GO" id="GO:0030048">
    <property type="term" value="P:actin filament-based movement"/>
    <property type="evidence" value="ECO:0007669"/>
    <property type="project" value="TreeGrafter"/>
</dbReference>
<sequence>MPVPPPPPPPPPPTLAVANTEKPSLNKSEQRGRNALLSDISKGKRLKKAITNDRSAPVFEKATGGGVTRQDQVGTFSPGTQSDQQRLQHRYVPKQSVNNKGNGRDILSVYTQAFHFPEPRTLSILLRFPTLVVLHYPDSSVFLLSAALCWQPGRKKPSRLPQWPPQPPALPCKPANFTGCRAITHSAKLSPLPCLAREQNNSPRPPKKSQSFAGYDRPPPVRSRPLPPLPNEQTLPGVSLEATSGPPLPPNKPTLRSLHPLPAIENSTINLNDHTTDVWENRFTFHPVMDLPLPEVYVPGRKTYPSSLFKRYAKGKRERGSPPLAPVIR</sequence>
<accession>A0AAV6HBT0</accession>
<dbReference type="GO" id="GO:0003779">
    <property type="term" value="F:actin binding"/>
    <property type="evidence" value="ECO:0007669"/>
    <property type="project" value="InterPro"/>
</dbReference>
<dbReference type="EMBL" id="JADWDJ010000003">
    <property type="protein sequence ID" value="KAG5283460.1"/>
    <property type="molecule type" value="Genomic_DNA"/>
</dbReference>
<dbReference type="Pfam" id="PF02205">
    <property type="entry name" value="WH2"/>
    <property type="match status" value="1"/>
</dbReference>
<dbReference type="Proteomes" id="UP000823561">
    <property type="component" value="Chromosome 3"/>
</dbReference>
<gene>
    <name evidence="3" type="ORF">AALO_G00042330</name>
</gene>
<evidence type="ECO:0000259" key="2">
    <source>
        <dbReference type="PROSITE" id="PS51082"/>
    </source>
</evidence>
<feature type="region of interest" description="Disordered" evidence="1">
    <location>
        <begin position="195"/>
        <end position="259"/>
    </location>
</feature>
<comment type="caution">
    <text evidence="3">The sequence shown here is derived from an EMBL/GenBank/DDBJ whole genome shotgun (WGS) entry which is preliminary data.</text>
</comment>
<feature type="compositionally biased region" description="Pro residues" evidence="1">
    <location>
        <begin position="1"/>
        <end position="14"/>
    </location>
</feature>
<evidence type="ECO:0000313" key="4">
    <source>
        <dbReference type="Proteomes" id="UP000823561"/>
    </source>
</evidence>
<dbReference type="CDD" id="cd22076">
    <property type="entry name" value="WH2_WAS_WASL-1"/>
    <property type="match status" value="1"/>
</dbReference>
<dbReference type="PROSITE" id="PS51082">
    <property type="entry name" value="WH2"/>
    <property type="match status" value="1"/>
</dbReference>
<keyword evidence="4" id="KW-1185">Reference proteome</keyword>
<evidence type="ECO:0000313" key="3">
    <source>
        <dbReference type="EMBL" id="KAG5283460.1"/>
    </source>
</evidence>
<feature type="compositionally biased region" description="Polar residues" evidence="1">
    <location>
        <begin position="69"/>
        <end position="84"/>
    </location>
</feature>
<evidence type="ECO:0000256" key="1">
    <source>
        <dbReference type="SAM" id="MobiDB-lite"/>
    </source>
</evidence>
<dbReference type="InterPro" id="IPR003124">
    <property type="entry name" value="WH2_dom"/>
</dbReference>
<feature type="compositionally biased region" description="Polar residues" evidence="1">
    <location>
        <begin position="198"/>
        <end position="212"/>
    </location>
</feature>
<proteinExistence type="predicted"/>
<dbReference type="PANTHER" id="PTHR48226:SF1">
    <property type="entry name" value="WAS_WASL-INTERACTING PROTEIN FAMILY MEMBER 1"/>
    <property type="match status" value="1"/>
</dbReference>
<dbReference type="InterPro" id="IPR053099">
    <property type="entry name" value="WAS/WASL-interacting_domain"/>
</dbReference>